<evidence type="ECO:0000313" key="2">
    <source>
        <dbReference type="Proteomes" id="UP000287296"/>
    </source>
</evidence>
<dbReference type="AlphaFoldDB" id="A0A429X8I8"/>
<protein>
    <recommendedName>
        <fullName evidence="3">Phage protein</fullName>
    </recommendedName>
</protein>
<gene>
    <name evidence="1" type="ORF">D5F11_011470</name>
</gene>
<name>A0A429X8I8_SIMTE</name>
<evidence type="ECO:0008006" key="3">
    <source>
        <dbReference type="Google" id="ProtNLM"/>
    </source>
</evidence>
<comment type="caution">
    <text evidence="1">The sequence shown here is derived from an EMBL/GenBank/DDBJ whole genome shotgun (WGS) entry which is preliminary data.</text>
</comment>
<dbReference type="InterPro" id="IPR057006">
    <property type="entry name" value="Phage_TAC_19"/>
</dbReference>
<dbReference type="Proteomes" id="UP000287296">
    <property type="component" value="Unassembled WGS sequence"/>
</dbReference>
<dbReference type="RefSeq" id="WP_120119085.1">
    <property type="nucleotide sequence ID" value="NZ_QYTW02000009.1"/>
</dbReference>
<sequence>MVKHYDESTKTITLVTDVKYDNGGKPKLETKEFLFPIFVKGVYTKKAIQLGKELEGNNYVVPEDLFDRLTAFIVDMYGKQFTTDQLVDGIHSGKIIETYIDILMGTLQGDSKNE</sequence>
<accession>A0A429X8I8</accession>
<reference evidence="1 2" key="1">
    <citation type="submission" date="2018-12" db="EMBL/GenBank/DDBJ databases">
        <authorList>
            <person name="Sun L."/>
            <person name="Chen Z."/>
        </authorList>
    </citation>
    <scope>NUCLEOTIDE SEQUENCE [LARGE SCALE GENOMIC DNA]</scope>
    <source>
        <strain evidence="1 2">LMG 29736</strain>
    </source>
</reference>
<organism evidence="1 2">
    <name type="scientific">Siminovitchia terrae</name>
    <name type="common">Bacillus terrae</name>
    <dbReference type="NCBI Taxonomy" id="1914933"/>
    <lineage>
        <taxon>Bacteria</taxon>
        <taxon>Bacillati</taxon>
        <taxon>Bacillota</taxon>
        <taxon>Bacilli</taxon>
        <taxon>Bacillales</taxon>
        <taxon>Bacillaceae</taxon>
        <taxon>Siminovitchia</taxon>
    </lineage>
</organism>
<proteinExistence type="predicted"/>
<dbReference type="EMBL" id="QYTW02000009">
    <property type="protein sequence ID" value="RST59714.1"/>
    <property type="molecule type" value="Genomic_DNA"/>
</dbReference>
<evidence type="ECO:0000313" key="1">
    <source>
        <dbReference type="EMBL" id="RST59714.1"/>
    </source>
</evidence>
<dbReference type="Pfam" id="PF23857">
    <property type="entry name" value="Phage_TAC_19"/>
    <property type="match status" value="1"/>
</dbReference>
<dbReference type="NCBIfam" id="NF047360">
    <property type="entry name" value="tail_chap_PVL"/>
    <property type="match status" value="1"/>
</dbReference>
<dbReference type="OrthoDB" id="2915540at2"/>